<evidence type="ECO:0000313" key="1">
    <source>
        <dbReference type="EMBL" id="XRI74050.1"/>
    </source>
</evidence>
<dbReference type="Proteomes" id="UP001195965">
    <property type="component" value="Chromosome"/>
</dbReference>
<proteinExistence type="predicted"/>
<organism evidence="1 2">
    <name type="scientific">Acidithiobacillus montserratensis</name>
    <dbReference type="NCBI Taxonomy" id="2729135"/>
    <lineage>
        <taxon>Bacteria</taxon>
        <taxon>Pseudomonadati</taxon>
        <taxon>Pseudomonadota</taxon>
        <taxon>Acidithiobacillia</taxon>
        <taxon>Acidithiobacillales</taxon>
        <taxon>Acidithiobacillaceae</taxon>
        <taxon>Acidithiobacillus</taxon>
    </lineage>
</organism>
<gene>
    <name evidence="1" type="ORF">HHS34_002345</name>
</gene>
<sequence>MAVHNAWQPFIPGLGSNSILHWEFAVLTLAVLLVLYFLPTFKAWHRCHGKFRWCLRLFFINLCLGWTIIGWWHVWNRANWSGPIIFARRGKHRHQPVQSPALHRIHHPR</sequence>
<dbReference type="EMBL" id="CP127526">
    <property type="protein sequence ID" value="XRI74050.1"/>
    <property type="molecule type" value="Genomic_DNA"/>
</dbReference>
<evidence type="ECO:0000313" key="2">
    <source>
        <dbReference type="Proteomes" id="UP001195965"/>
    </source>
</evidence>
<keyword evidence="2" id="KW-1185">Reference proteome</keyword>
<name>A0ACD5HGS2_9PROT</name>
<accession>A0ACD5HGS2</accession>
<protein>
    <submittedName>
        <fullName evidence="1">Superinfection immunity protein</fullName>
    </submittedName>
</protein>
<reference evidence="1 2" key="1">
    <citation type="journal article" date="2021" name="ISME J.">
        <title>Genomic evolution of the class Acidithiobacillia: deep-branching Proteobacteria living in extreme acidic conditions.</title>
        <authorList>
            <person name="Moya-Beltran A."/>
            <person name="Beard S."/>
            <person name="Rojas-Villalobos C."/>
            <person name="Issotta F."/>
            <person name="Gallardo Y."/>
            <person name="Ulloa R."/>
            <person name="Giaveno A."/>
            <person name="Degli Esposti M."/>
            <person name="Johnson D.B."/>
            <person name="Quatrini R."/>
        </authorList>
    </citation>
    <scope>NUCLEOTIDE SEQUENCE [LARGE SCALE GENOMIC DNA]</scope>
    <source>
        <strain evidence="1 2">GG1-14</strain>
    </source>
</reference>